<dbReference type="AlphaFoldDB" id="A0AAD7HYS4"/>
<protein>
    <submittedName>
        <fullName evidence="2">Uncharacterized protein</fullName>
    </submittedName>
</protein>
<dbReference type="EMBL" id="JARKIB010000153">
    <property type="protein sequence ID" value="KAJ7731405.1"/>
    <property type="molecule type" value="Genomic_DNA"/>
</dbReference>
<sequence>MFHNVWHPKDCPQHALYQCSIWGRKWKGTESTVYKDVPQRIAREKLPSTRVVPAIERGGFWGGNGKELLKSPSHWGPSATIYTKSLQANTFGLAALVWVLCPSCQSKYWVALRVYEYGRCTKLGARKFCAYFHDGGIQGLKSVESESWVGPFMTKRPPSTRVVPVLERGSGLGPEWDRNKRSIPQRIARKRPSSRWVVLVLERGSGLGPEWDRNKRSIPQRIAQKIPPPRWVVLVLERGSGLGPEWDRNKRSIPQRIAQQRPPSRWVVLVLERGSGLGPEWDRNKRSIPQRMAQKRPPSRWVVLVLERGWGLGTNMERNKRSIPQRIAQKKKRPRDGLYWCSSGGAKIGRNRNGDRAEVGFGDKYRKEQKVQDIPQRLERKRPSSTCVVLGIARGGIPQRIERKGPLSTRVVVAIERGDIPQGRERKTRFSRRGAPVLERGWALRLKSEGTGSRTRDSGSPKKTASEKKRLAAAAYYAKNADAIRERRRVQMAEKRAAIKAKRRRSDKPRAKKSKTNPHSEQAGGHTVDTLSAAEREASETLASMRHSRPFQPEHREVDMAPVTTPTHARTLSPCYDYFGAAYRESGNLSSDEESDYEVGVRSISEVARHQDRESFAYHSSRELEFGGERSRRLRFETPEQSRSPSPAPGGPQQRMPSFYEKLDQHMRRDHNGADGGTL</sequence>
<evidence type="ECO:0000313" key="2">
    <source>
        <dbReference type="EMBL" id="KAJ7731405.1"/>
    </source>
</evidence>
<feature type="region of interest" description="Disordered" evidence="1">
    <location>
        <begin position="441"/>
        <end position="469"/>
    </location>
</feature>
<name>A0AAD7HYS4_9AGAR</name>
<organism evidence="2 3">
    <name type="scientific">Mycena metata</name>
    <dbReference type="NCBI Taxonomy" id="1033252"/>
    <lineage>
        <taxon>Eukaryota</taxon>
        <taxon>Fungi</taxon>
        <taxon>Dikarya</taxon>
        <taxon>Basidiomycota</taxon>
        <taxon>Agaricomycotina</taxon>
        <taxon>Agaricomycetes</taxon>
        <taxon>Agaricomycetidae</taxon>
        <taxon>Agaricales</taxon>
        <taxon>Marasmiineae</taxon>
        <taxon>Mycenaceae</taxon>
        <taxon>Mycena</taxon>
    </lineage>
</organism>
<feature type="region of interest" description="Disordered" evidence="1">
    <location>
        <begin position="537"/>
        <end position="556"/>
    </location>
</feature>
<keyword evidence="3" id="KW-1185">Reference proteome</keyword>
<gene>
    <name evidence="2" type="ORF">B0H16DRAFT_1696726</name>
</gene>
<feature type="compositionally biased region" description="Basic and acidic residues" evidence="1">
    <location>
        <begin position="619"/>
        <end position="640"/>
    </location>
</feature>
<comment type="caution">
    <text evidence="2">The sequence shown here is derived from an EMBL/GenBank/DDBJ whole genome shotgun (WGS) entry which is preliminary data.</text>
</comment>
<feature type="compositionally biased region" description="Basic residues" evidence="1">
    <location>
        <begin position="498"/>
        <end position="516"/>
    </location>
</feature>
<feature type="compositionally biased region" description="Basic and acidic residues" evidence="1">
    <location>
        <begin position="661"/>
        <end position="673"/>
    </location>
</feature>
<feature type="region of interest" description="Disordered" evidence="1">
    <location>
        <begin position="619"/>
        <end position="679"/>
    </location>
</feature>
<reference evidence="2" key="1">
    <citation type="submission" date="2023-03" db="EMBL/GenBank/DDBJ databases">
        <title>Massive genome expansion in bonnet fungi (Mycena s.s.) driven by repeated elements and novel gene families across ecological guilds.</title>
        <authorList>
            <consortium name="Lawrence Berkeley National Laboratory"/>
            <person name="Harder C.B."/>
            <person name="Miyauchi S."/>
            <person name="Viragh M."/>
            <person name="Kuo A."/>
            <person name="Thoen E."/>
            <person name="Andreopoulos B."/>
            <person name="Lu D."/>
            <person name="Skrede I."/>
            <person name="Drula E."/>
            <person name="Henrissat B."/>
            <person name="Morin E."/>
            <person name="Kohler A."/>
            <person name="Barry K."/>
            <person name="LaButti K."/>
            <person name="Morin E."/>
            <person name="Salamov A."/>
            <person name="Lipzen A."/>
            <person name="Mereny Z."/>
            <person name="Hegedus B."/>
            <person name="Baldrian P."/>
            <person name="Stursova M."/>
            <person name="Weitz H."/>
            <person name="Taylor A."/>
            <person name="Grigoriev I.V."/>
            <person name="Nagy L.G."/>
            <person name="Martin F."/>
            <person name="Kauserud H."/>
        </authorList>
    </citation>
    <scope>NUCLEOTIDE SEQUENCE</scope>
    <source>
        <strain evidence="2">CBHHK182m</strain>
    </source>
</reference>
<feature type="compositionally biased region" description="Basic and acidic residues" evidence="1">
    <location>
        <begin position="454"/>
        <end position="469"/>
    </location>
</feature>
<dbReference type="Proteomes" id="UP001215598">
    <property type="component" value="Unassembled WGS sequence"/>
</dbReference>
<feature type="region of interest" description="Disordered" evidence="1">
    <location>
        <begin position="491"/>
        <end position="531"/>
    </location>
</feature>
<proteinExistence type="predicted"/>
<accession>A0AAD7HYS4</accession>
<evidence type="ECO:0000256" key="1">
    <source>
        <dbReference type="SAM" id="MobiDB-lite"/>
    </source>
</evidence>
<evidence type="ECO:0000313" key="3">
    <source>
        <dbReference type="Proteomes" id="UP001215598"/>
    </source>
</evidence>